<dbReference type="STRING" id="189381.GCA_900166615_02022"/>
<evidence type="ECO:0000313" key="2">
    <source>
        <dbReference type="Proteomes" id="UP000037405"/>
    </source>
</evidence>
<comment type="caution">
    <text evidence="1">The sequence shown here is derived from an EMBL/GenBank/DDBJ whole genome shotgun (WGS) entry which is preliminary data.</text>
</comment>
<dbReference type="Pfam" id="PF20074">
    <property type="entry name" value="DUF6470"/>
    <property type="match status" value="1"/>
</dbReference>
<dbReference type="OrthoDB" id="2112831at2"/>
<sequence length="193" mass="21400">MNVPQIRIQSTNAAISIETTPGQFDMQQPNATVDIQQPQAKMDIERTPSKLTIDQSEARADMDLKSIRRRIEDFANQGYQDWLEGMARVSGDGDELMMIENGGNALAEQADRNSASPIYDFNIGFIPSAGSVKIGYDPGSVRVNIEPQRVINNTRTNKPIVDFTPAKVNIGMQRYADLKIDWVAPGENLNKGM</sequence>
<organism evidence="1 2">
    <name type="scientific">Rossellomorea marisflavi</name>
    <dbReference type="NCBI Taxonomy" id="189381"/>
    <lineage>
        <taxon>Bacteria</taxon>
        <taxon>Bacillati</taxon>
        <taxon>Bacillota</taxon>
        <taxon>Bacilli</taxon>
        <taxon>Bacillales</taxon>
        <taxon>Bacillaceae</taxon>
        <taxon>Rossellomorea</taxon>
    </lineage>
</organism>
<dbReference type="AlphaFoldDB" id="A0A0M0G1G2"/>
<dbReference type="InterPro" id="IPR045527">
    <property type="entry name" value="DUF6470"/>
</dbReference>
<dbReference type="RefSeq" id="WP_053429067.1">
    <property type="nucleotide sequence ID" value="NZ_JBLGCT010000002.1"/>
</dbReference>
<dbReference type="EMBL" id="LGUE01000005">
    <property type="protein sequence ID" value="KON83644.1"/>
    <property type="molecule type" value="Genomic_DNA"/>
</dbReference>
<evidence type="ECO:0000313" key="1">
    <source>
        <dbReference type="EMBL" id="KON83644.1"/>
    </source>
</evidence>
<keyword evidence="2" id="KW-1185">Reference proteome</keyword>
<dbReference type="Proteomes" id="UP000037405">
    <property type="component" value="Unassembled WGS sequence"/>
</dbReference>
<protein>
    <submittedName>
        <fullName evidence="1">Uncharacterized protein</fullName>
    </submittedName>
</protein>
<name>A0A0M0G1G2_9BACI</name>
<accession>A0A0M0G1G2</accession>
<dbReference type="PATRIC" id="fig|189381.12.peg.4151"/>
<reference evidence="2" key="1">
    <citation type="submission" date="2015-07" db="EMBL/GenBank/DDBJ databases">
        <title>Fjat-14235 jcm11544.</title>
        <authorList>
            <person name="Liu B."/>
            <person name="Wang J."/>
            <person name="Zhu Y."/>
            <person name="Liu G."/>
            <person name="Chen Q."/>
            <person name="Chen Z."/>
            <person name="Lan J."/>
            <person name="Che J."/>
            <person name="Ge C."/>
            <person name="Shi H."/>
            <person name="Pan Z."/>
            <person name="Liu X."/>
        </authorList>
    </citation>
    <scope>NUCLEOTIDE SEQUENCE [LARGE SCALE GENOMIC DNA]</scope>
    <source>
        <strain evidence="2">JCM 11544</strain>
    </source>
</reference>
<gene>
    <name evidence="1" type="ORF">AF331_15820</name>
</gene>
<proteinExistence type="predicted"/>